<proteinExistence type="predicted"/>
<evidence type="ECO:0000259" key="2">
    <source>
        <dbReference type="PROSITE" id="PS51387"/>
    </source>
</evidence>
<dbReference type="InterPro" id="IPR016169">
    <property type="entry name" value="FAD-bd_PCMH_sub2"/>
</dbReference>
<dbReference type="EMBL" id="LSRP01000105">
    <property type="protein sequence ID" value="OJF93725.1"/>
    <property type="molecule type" value="Genomic_DNA"/>
</dbReference>
<dbReference type="InterPro" id="IPR016166">
    <property type="entry name" value="FAD-bd_PCMH"/>
</dbReference>
<evidence type="ECO:0000313" key="4">
    <source>
        <dbReference type="Proteomes" id="UP000182661"/>
    </source>
</evidence>
<dbReference type="Proteomes" id="UP000182661">
    <property type="component" value="Unassembled WGS sequence"/>
</dbReference>
<reference evidence="3 4" key="1">
    <citation type="submission" date="2016-02" db="EMBL/GenBank/DDBJ databases">
        <title>Genome sequencing of a beta-galactosidase producing bacteria Rhizobium sp. 59.</title>
        <authorList>
            <person name="Wang D."/>
            <person name="Kot W."/>
            <person name="Qin Y."/>
            <person name="Hansen L."/>
            <person name="Naqvi K."/>
            <person name="Rensing C."/>
        </authorList>
    </citation>
    <scope>NUCLEOTIDE SEQUENCE [LARGE SCALE GENOMIC DNA]</scope>
    <source>
        <strain evidence="3 4">59</strain>
    </source>
</reference>
<dbReference type="InterPro" id="IPR036318">
    <property type="entry name" value="FAD-bd_PCMH-like_sf"/>
</dbReference>
<sequence length="440" mass="48634">MSDAAFDSWGRIDCRPRKSMSPDSFETLRGQAGPDSLLPFGNGRSYGDSCHNDAGTLIDSRRRSRIHGFDPGTGIISCDAGVSLHDILVRTIPHRFFLPVTPGTAFVTIAGAVANDVHGKNHHIRGTFGNHVVCLTLLRSSGDVLTCSMQENTDLFRATIGGMGLTGLILSVDLQMLKVPSAHIQQHAIRFDTLDRYFDMAERIDDEHEYAVAWIDQLATGKRMGRGVLLAGDHADASCEFPDMPRAMKLSVPFAPPFNLLNGLTLKAFNEAFFRKEKVQETVTTVKWPGYFYPLDAIGRWNRLYGPKGLYQHQSVYPLENAPEITALLMKTARDAGHASFLTVLKRFGAIQSRGLFSFPRPGFTLTLDFANQGEKTLKLLDALDAIVVAAGGAINPYKDARMSAQVFEKSFPDWRKLEAFRDPAIASNFWKRTALALPK</sequence>
<dbReference type="InterPro" id="IPR010031">
    <property type="entry name" value="FAD_lactone_oxidase-like"/>
</dbReference>
<dbReference type="InterPro" id="IPR006094">
    <property type="entry name" value="Oxid_FAD_bind_N"/>
</dbReference>
<feature type="domain" description="FAD-binding PCMH-type" evidence="2">
    <location>
        <begin position="12"/>
        <end position="179"/>
    </location>
</feature>
<dbReference type="PANTHER" id="PTHR43762:SF1">
    <property type="entry name" value="D-ARABINONO-1,4-LACTONE OXIDASE"/>
    <property type="match status" value="1"/>
</dbReference>
<keyword evidence="4" id="KW-1185">Reference proteome</keyword>
<dbReference type="GO" id="GO:0071949">
    <property type="term" value="F:FAD binding"/>
    <property type="evidence" value="ECO:0007669"/>
    <property type="project" value="InterPro"/>
</dbReference>
<dbReference type="Gene3D" id="3.30.465.10">
    <property type="match status" value="1"/>
</dbReference>
<dbReference type="RefSeq" id="WP_071834410.1">
    <property type="nucleotide sequence ID" value="NZ_LSRP01000105.1"/>
</dbReference>
<evidence type="ECO:0000313" key="3">
    <source>
        <dbReference type="EMBL" id="OJF93725.1"/>
    </source>
</evidence>
<keyword evidence="1" id="KW-0285">Flavoprotein</keyword>
<comment type="caution">
    <text evidence="3">The sequence shown here is derived from an EMBL/GenBank/DDBJ whole genome shotgun (WGS) entry which is preliminary data.</text>
</comment>
<organism evidence="3 4">
    <name type="scientific">Pararhizobium antarcticum</name>
    <dbReference type="NCBI Taxonomy" id="1798805"/>
    <lineage>
        <taxon>Bacteria</taxon>
        <taxon>Pseudomonadati</taxon>
        <taxon>Pseudomonadota</taxon>
        <taxon>Alphaproteobacteria</taxon>
        <taxon>Hyphomicrobiales</taxon>
        <taxon>Rhizobiaceae</taxon>
        <taxon>Rhizobium/Agrobacterium group</taxon>
        <taxon>Pararhizobium</taxon>
    </lineage>
</organism>
<keyword evidence="1" id="KW-0274">FAD</keyword>
<dbReference type="SUPFAM" id="SSF56176">
    <property type="entry name" value="FAD-binding/transporter-associated domain-like"/>
    <property type="match status" value="1"/>
</dbReference>
<name>A0A657LQD6_9HYPH</name>
<dbReference type="PANTHER" id="PTHR43762">
    <property type="entry name" value="L-GULONOLACTONE OXIDASE"/>
    <property type="match status" value="1"/>
</dbReference>
<dbReference type="GO" id="GO:0016899">
    <property type="term" value="F:oxidoreductase activity, acting on the CH-OH group of donors, oxygen as acceptor"/>
    <property type="evidence" value="ECO:0007669"/>
    <property type="project" value="InterPro"/>
</dbReference>
<protein>
    <submittedName>
        <fullName evidence="3">FAD-linked oxidase</fullName>
    </submittedName>
</protein>
<dbReference type="OrthoDB" id="143770at2"/>
<evidence type="ECO:0000256" key="1">
    <source>
        <dbReference type="ARBA" id="ARBA00022827"/>
    </source>
</evidence>
<dbReference type="Pfam" id="PF01565">
    <property type="entry name" value="FAD_binding_4"/>
    <property type="match status" value="1"/>
</dbReference>
<dbReference type="PROSITE" id="PS51387">
    <property type="entry name" value="FAD_PCMH"/>
    <property type="match status" value="1"/>
</dbReference>
<dbReference type="AlphaFoldDB" id="A0A657LQD6"/>
<gene>
    <name evidence="3" type="ORF">AX760_21400</name>
</gene>
<accession>A0A657LQD6</accession>